<dbReference type="InterPro" id="IPR006015">
    <property type="entry name" value="Universal_stress_UspA"/>
</dbReference>
<dbReference type="AlphaFoldDB" id="A0A918C223"/>
<dbReference type="SUPFAM" id="SSF52402">
    <property type="entry name" value="Adenine nucleotide alpha hydrolases-like"/>
    <property type="match status" value="1"/>
</dbReference>
<dbReference type="GO" id="GO:0005524">
    <property type="term" value="F:ATP binding"/>
    <property type="evidence" value="ECO:0007669"/>
    <property type="project" value="UniProtKB-KW"/>
</dbReference>
<comment type="caution">
    <text evidence="5">The sequence shown here is derived from an EMBL/GenBank/DDBJ whole genome shotgun (WGS) entry which is preliminary data.</text>
</comment>
<keyword evidence="2" id="KW-0547">Nucleotide-binding</keyword>
<evidence type="ECO:0000256" key="2">
    <source>
        <dbReference type="ARBA" id="ARBA00022741"/>
    </source>
</evidence>
<evidence type="ECO:0000313" key="6">
    <source>
        <dbReference type="Proteomes" id="UP000603865"/>
    </source>
</evidence>
<dbReference type="InterPro" id="IPR014729">
    <property type="entry name" value="Rossmann-like_a/b/a_fold"/>
</dbReference>
<name>A0A918C223_9DEIO</name>
<evidence type="ECO:0000259" key="4">
    <source>
        <dbReference type="Pfam" id="PF00582"/>
    </source>
</evidence>
<reference evidence="5" key="1">
    <citation type="journal article" date="2014" name="Int. J. Syst. Evol. Microbiol.">
        <title>Complete genome sequence of Corynebacterium casei LMG S-19264T (=DSM 44701T), isolated from a smear-ripened cheese.</title>
        <authorList>
            <consortium name="US DOE Joint Genome Institute (JGI-PGF)"/>
            <person name="Walter F."/>
            <person name="Albersmeier A."/>
            <person name="Kalinowski J."/>
            <person name="Ruckert C."/>
        </authorList>
    </citation>
    <scope>NUCLEOTIDE SEQUENCE</scope>
    <source>
        <strain evidence="5">JCM 31311</strain>
    </source>
</reference>
<dbReference type="PANTHER" id="PTHR46268:SF27">
    <property type="entry name" value="UNIVERSAL STRESS PROTEIN RV2623"/>
    <property type="match status" value="1"/>
</dbReference>
<evidence type="ECO:0000256" key="1">
    <source>
        <dbReference type="ARBA" id="ARBA00008791"/>
    </source>
</evidence>
<evidence type="ECO:0000313" key="5">
    <source>
        <dbReference type="EMBL" id="GGR03216.1"/>
    </source>
</evidence>
<keyword evidence="3" id="KW-0067">ATP-binding</keyword>
<dbReference type="PANTHER" id="PTHR46268">
    <property type="entry name" value="STRESS RESPONSE PROTEIN NHAX"/>
    <property type="match status" value="1"/>
</dbReference>
<gene>
    <name evidence="5" type="ORF">GCM10008957_15100</name>
</gene>
<dbReference type="PRINTS" id="PR01438">
    <property type="entry name" value="UNVRSLSTRESS"/>
</dbReference>
<proteinExistence type="inferred from homology"/>
<dbReference type="InterPro" id="IPR006016">
    <property type="entry name" value="UspA"/>
</dbReference>
<dbReference type="CDD" id="cd00293">
    <property type="entry name" value="USP-like"/>
    <property type="match status" value="1"/>
</dbReference>
<comment type="similarity">
    <text evidence="1">Belongs to the universal stress protein A family.</text>
</comment>
<reference evidence="5" key="2">
    <citation type="submission" date="2020-09" db="EMBL/GenBank/DDBJ databases">
        <authorList>
            <person name="Sun Q."/>
            <person name="Ohkuma M."/>
        </authorList>
    </citation>
    <scope>NUCLEOTIDE SEQUENCE</scope>
    <source>
        <strain evidence="5">JCM 31311</strain>
    </source>
</reference>
<dbReference type="RefSeq" id="WP_189088985.1">
    <property type="nucleotide sequence ID" value="NZ_BMQL01000006.1"/>
</dbReference>
<dbReference type="Pfam" id="PF00582">
    <property type="entry name" value="Usp"/>
    <property type="match status" value="1"/>
</dbReference>
<organism evidence="5 6">
    <name type="scientific">Deinococcus ruber</name>
    <dbReference type="NCBI Taxonomy" id="1848197"/>
    <lineage>
        <taxon>Bacteria</taxon>
        <taxon>Thermotogati</taxon>
        <taxon>Deinococcota</taxon>
        <taxon>Deinococci</taxon>
        <taxon>Deinococcales</taxon>
        <taxon>Deinococcaceae</taxon>
        <taxon>Deinococcus</taxon>
    </lineage>
</organism>
<dbReference type="EMBL" id="BMQL01000006">
    <property type="protein sequence ID" value="GGR03216.1"/>
    <property type="molecule type" value="Genomic_DNA"/>
</dbReference>
<dbReference type="Proteomes" id="UP000603865">
    <property type="component" value="Unassembled WGS sequence"/>
</dbReference>
<dbReference type="Gene3D" id="3.40.50.620">
    <property type="entry name" value="HUPs"/>
    <property type="match status" value="1"/>
</dbReference>
<feature type="domain" description="UspA" evidence="4">
    <location>
        <begin position="1"/>
        <end position="125"/>
    </location>
</feature>
<evidence type="ECO:0000256" key="3">
    <source>
        <dbReference type="ARBA" id="ARBA00022840"/>
    </source>
</evidence>
<protein>
    <recommendedName>
        <fullName evidence="4">UspA domain-containing protein</fullName>
    </recommendedName>
</protein>
<keyword evidence="6" id="KW-1185">Reference proteome</keyword>
<sequence>MMTHILVATDFNLCSLLAVQHTFNLTRALGGHVTLLHVRETENDDGEPAAVLLQKLGRQARRTPECVVRPCGADVAAVILQVANDLEAELIVMGAHGRQEAPHPVLGRTVQQVMRAAVVPVQVVPGTLKLPHPGGRWQVLVGS</sequence>
<accession>A0A918C223</accession>